<dbReference type="EMBL" id="JAEVHM010000012">
    <property type="protein sequence ID" value="MBM0231289.1"/>
    <property type="molecule type" value="Genomic_DNA"/>
</dbReference>
<evidence type="ECO:0000259" key="1">
    <source>
        <dbReference type="PROSITE" id="PS50801"/>
    </source>
</evidence>
<comment type="caution">
    <text evidence="2">The sequence shown here is derived from an EMBL/GenBank/DDBJ whole genome shotgun (WGS) entry which is preliminary data.</text>
</comment>
<reference evidence="2 3" key="1">
    <citation type="submission" date="2021-01" db="EMBL/GenBank/DDBJ databases">
        <title>Draft genome sequence of Micromonospora sp. strain STR1_7.</title>
        <authorList>
            <person name="Karlyshev A."/>
            <person name="Jawad R."/>
        </authorList>
    </citation>
    <scope>NUCLEOTIDE SEQUENCE [LARGE SCALE GENOMIC DNA]</scope>
    <source>
        <strain evidence="2 3">STR1-7</strain>
    </source>
</reference>
<organism evidence="2 3">
    <name type="scientific">Micromonospora parastrephiae</name>
    <dbReference type="NCBI Taxonomy" id="2806101"/>
    <lineage>
        <taxon>Bacteria</taxon>
        <taxon>Bacillati</taxon>
        <taxon>Actinomycetota</taxon>
        <taxon>Actinomycetes</taxon>
        <taxon>Micromonosporales</taxon>
        <taxon>Micromonosporaceae</taxon>
        <taxon>Micromonospora</taxon>
    </lineage>
</organism>
<protein>
    <submittedName>
        <fullName evidence="2">STAS domain-containing protein</fullName>
    </submittedName>
</protein>
<proteinExistence type="predicted"/>
<evidence type="ECO:0000313" key="2">
    <source>
        <dbReference type="EMBL" id="MBM0231289.1"/>
    </source>
</evidence>
<dbReference type="RefSeq" id="WP_203173760.1">
    <property type="nucleotide sequence ID" value="NZ_JAEVHM010000012.1"/>
</dbReference>
<feature type="domain" description="STAS" evidence="1">
    <location>
        <begin position="20"/>
        <end position="132"/>
    </location>
</feature>
<accession>A0ABS1XPW5</accession>
<dbReference type="Proteomes" id="UP000601027">
    <property type="component" value="Unassembled WGS sequence"/>
</dbReference>
<sequence length="150" mass="15854">MTDQFPDLRPSPPDVRTPIMSLALTRDGSTSLISVAGEIDMSNAHLLTELVEFLCRTPVPLIALDLSAVRFLGAHGVTALLQASKLTTTAGARLTVRAPSPFVLRVLGVAGVLPHLNLDGAPRASGAALTDVVWRTARPRPARTSTDRVA</sequence>
<dbReference type="SUPFAM" id="SSF52091">
    <property type="entry name" value="SpoIIaa-like"/>
    <property type="match status" value="1"/>
</dbReference>
<dbReference type="InterPro" id="IPR002645">
    <property type="entry name" value="STAS_dom"/>
</dbReference>
<dbReference type="InterPro" id="IPR036513">
    <property type="entry name" value="STAS_dom_sf"/>
</dbReference>
<dbReference type="CDD" id="cd07043">
    <property type="entry name" value="STAS_anti-anti-sigma_factors"/>
    <property type="match status" value="1"/>
</dbReference>
<keyword evidence="3" id="KW-1185">Reference proteome</keyword>
<dbReference type="Gene3D" id="3.30.750.24">
    <property type="entry name" value="STAS domain"/>
    <property type="match status" value="1"/>
</dbReference>
<dbReference type="Pfam" id="PF01740">
    <property type="entry name" value="STAS"/>
    <property type="match status" value="1"/>
</dbReference>
<gene>
    <name evidence="2" type="ORF">JNW91_05035</name>
</gene>
<name>A0ABS1XPW5_9ACTN</name>
<evidence type="ECO:0000313" key="3">
    <source>
        <dbReference type="Proteomes" id="UP000601027"/>
    </source>
</evidence>
<dbReference type="PROSITE" id="PS50801">
    <property type="entry name" value="STAS"/>
    <property type="match status" value="1"/>
</dbReference>